<name>A0ABR6F1A9_9SPHI</name>
<dbReference type="Gene3D" id="3.40.109.10">
    <property type="entry name" value="NADH Oxidase"/>
    <property type="match status" value="1"/>
</dbReference>
<dbReference type="InterPro" id="IPR045886">
    <property type="entry name" value="ThiF/MoeB/HesA"/>
</dbReference>
<dbReference type="InterPro" id="IPR000415">
    <property type="entry name" value="Nitroreductase-like"/>
</dbReference>
<dbReference type="EMBL" id="WNXC01000009">
    <property type="protein sequence ID" value="MBB2151322.1"/>
    <property type="molecule type" value="Genomic_DNA"/>
</dbReference>
<feature type="domain" description="THIF-type NAD/FAD binding fold" evidence="1">
    <location>
        <begin position="127"/>
        <end position="260"/>
    </location>
</feature>
<dbReference type="Pfam" id="PF00899">
    <property type="entry name" value="ThiF"/>
    <property type="match status" value="1"/>
</dbReference>
<dbReference type="InterPro" id="IPR035985">
    <property type="entry name" value="Ubiquitin-activating_enz"/>
</dbReference>
<dbReference type="Proteomes" id="UP000636110">
    <property type="component" value="Unassembled WGS sequence"/>
</dbReference>
<gene>
    <name evidence="2" type="ORF">GM920_20650</name>
</gene>
<dbReference type="NCBIfam" id="NF005901">
    <property type="entry name" value="PRK07877.1"/>
    <property type="match status" value="1"/>
</dbReference>
<dbReference type="RefSeq" id="WP_182961055.1">
    <property type="nucleotide sequence ID" value="NZ_WNXC01000009.1"/>
</dbReference>
<dbReference type="CDD" id="cd01483">
    <property type="entry name" value="E1_enzyme_family"/>
    <property type="match status" value="1"/>
</dbReference>
<evidence type="ECO:0000313" key="2">
    <source>
        <dbReference type="EMBL" id="MBB2151322.1"/>
    </source>
</evidence>
<evidence type="ECO:0000259" key="1">
    <source>
        <dbReference type="Pfam" id="PF00899"/>
    </source>
</evidence>
<organism evidence="2 3">
    <name type="scientific">Pedobacter gandavensis</name>
    <dbReference type="NCBI Taxonomy" id="2679963"/>
    <lineage>
        <taxon>Bacteria</taxon>
        <taxon>Pseudomonadati</taxon>
        <taxon>Bacteroidota</taxon>
        <taxon>Sphingobacteriia</taxon>
        <taxon>Sphingobacteriales</taxon>
        <taxon>Sphingobacteriaceae</taxon>
        <taxon>Pedobacter</taxon>
    </lineage>
</organism>
<dbReference type="SUPFAM" id="SSF69572">
    <property type="entry name" value="Activating enzymes of the ubiquitin-like proteins"/>
    <property type="match status" value="1"/>
</dbReference>
<comment type="caution">
    <text evidence="2">The sequence shown here is derived from an EMBL/GenBank/DDBJ whole genome shotgun (WGS) entry which is preliminary data.</text>
</comment>
<dbReference type="InterPro" id="IPR000594">
    <property type="entry name" value="ThiF_NAD_FAD-bd"/>
</dbReference>
<protein>
    <submittedName>
        <fullName evidence="2">Rv1355c family protein</fullName>
    </submittedName>
</protein>
<accession>A0ABR6F1A9</accession>
<evidence type="ECO:0000313" key="3">
    <source>
        <dbReference type="Proteomes" id="UP000636110"/>
    </source>
</evidence>
<reference evidence="2 3" key="1">
    <citation type="submission" date="2019-11" db="EMBL/GenBank/DDBJ databases">
        <title>Description of Pedobacter sp. LMG 31462T.</title>
        <authorList>
            <person name="Carlier A."/>
            <person name="Qi S."/>
            <person name="Vandamme P."/>
        </authorList>
    </citation>
    <scope>NUCLEOTIDE SEQUENCE [LARGE SCALE GENOMIC DNA]</scope>
    <source>
        <strain evidence="2 3">LMG 31462</strain>
    </source>
</reference>
<sequence>MQLDKELRQLKKELASQTKKYSEIYTPTFFRILNPEDQSSLLNLLKEKPHIQVFDSITNQLTDLVKGLNPTLVLSKEQIDELIVKRLNGLEADTYGVWVYYPWLEKLVHILDKEEFIQVRTNRNKHKITQQEQDLLMKKKIGVIGLSVGQSVSLTLAIERGCGELRIADFDHLDLTNLNRIRSGVQNVDLRKTVIVAREIAEIDPFLKVTCFHEGITEENIESFLTENGNLDLLIDECDGIDIKILCRVKAKAHQIPVLMEASDRGTIDIERFDLEPNRPILHGYIEHLDISKVKHLKTNEEKIPYILPIAGVETLSTRMKASMIEIQQTITSWPQLASAVTYGGGITADLSRRILLQELSVSGRFFVDIEEIIANPVEAADTTATPQPEKGISFPEMEAKTADLKLTKPENAIALDGEQLDELILTAQRGSSAGNNQPWKWLYKDGALLLFHDKERSFSFANHKNIVAYVGFGLTLESIRLKADALNLQVHEQLFPDPELPELIAALQFSNTSPQHQKDGLANFTDIRNTNRNQPKVIKPIPAENLAEIKAETEQIDGAKIYFIEDKNAIQQVANIMGEADKLRLYTPTGHHELFNLELRFTKEESERTGDGLDLESFGLTAGEAIGMRIAKDPKVLELLKTWKMGTGLERLSKKSGLASSAIALITMPTYTSNDFIKGGKAVERMWLTANRAGISLHPMTASILHFNILKYGDGLNQDLYLKDKFSELNEIFYNCFSEVNQQEVSVFLCRLFYAEADATPSKRLPIDKIFMSNLTQ</sequence>
<proteinExistence type="predicted"/>
<dbReference type="Gene3D" id="3.40.50.720">
    <property type="entry name" value="NAD(P)-binding Rossmann-like Domain"/>
    <property type="match status" value="1"/>
</dbReference>
<keyword evidence="3" id="KW-1185">Reference proteome</keyword>
<dbReference type="PANTHER" id="PTHR43267">
    <property type="entry name" value="TRNA THREONYLCARBAMOYLADENOSINE DEHYDRATASE"/>
    <property type="match status" value="1"/>
</dbReference>
<dbReference type="PANTHER" id="PTHR43267:SF3">
    <property type="entry name" value="THIF PROTEIN"/>
    <property type="match status" value="1"/>
</dbReference>